<dbReference type="AlphaFoldDB" id="A0A8J9V553"/>
<accession>A0A8J9V553</accession>
<feature type="region of interest" description="Disordered" evidence="1">
    <location>
        <begin position="278"/>
        <end position="316"/>
    </location>
</feature>
<feature type="non-terminal residue" evidence="3">
    <location>
        <position position="517"/>
    </location>
</feature>
<feature type="compositionally biased region" description="Polar residues" evidence="1">
    <location>
        <begin position="278"/>
        <end position="296"/>
    </location>
</feature>
<proteinExistence type="predicted"/>
<name>A0A8J9V553_9NEOP</name>
<feature type="transmembrane region" description="Helical" evidence="2">
    <location>
        <begin position="90"/>
        <end position="113"/>
    </location>
</feature>
<feature type="region of interest" description="Disordered" evidence="1">
    <location>
        <begin position="339"/>
        <end position="362"/>
    </location>
</feature>
<keyword evidence="2" id="KW-0812">Transmembrane</keyword>
<protein>
    <submittedName>
        <fullName evidence="3">Uncharacterized protein</fullName>
    </submittedName>
</protein>
<gene>
    <name evidence="3" type="ORF">BINO364_LOCUS2978</name>
</gene>
<dbReference type="Proteomes" id="UP000838878">
    <property type="component" value="Chromosome 11"/>
</dbReference>
<keyword evidence="2" id="KW-1133">Transmembrane helix</keyword>
<reference evidence="3" key="1">
    <citation type="submission" date="2021-12" db="EMBL/GenBank/DDBJ databases">
        <authorList>
            <person name="Martin H S."/>
        </authorList>
    </citation>
    <scope>NUCLEOTIDE SEQUENCE</scope>
</reference>
<feature type="compositionally biased region" description="Basic and acidic residues" evidence="1">
    <location>
        <begin position="297"/>
        <end position="314"/>
    </location>
</feature>
<dbReference type="OrthoDB" id="7967436at2759"/>
<keyword evidence="2" id="KW-0472">Membrane</keyword>
<keyword evidence="4" id="KW-1185">Reference proteome</keyword>
<feature type="transmembrane region" description="Helical" evidence="2">
    <location>
        <begin position="178"/>
        <end position="206"/>
    </location>
</feature>
<dbReference type="EMBL" id="OV170231">
    <property type="protein sequence ID" value="CAH0716158.1"/>
    <property type="molecule type" value="Genomic_DNA"/>
</dbReference>
<sequence>MGKKVMIFAGVTTLLQAVIQVIFSSVSLAQYFCLIDFFRELPILLFIKILYLHNPSQCGIRINIGNAIDGMANQAFILMTTEPLTVTRTFLINCVSLGLGALWLLTSAILMTGGAKNNHSKPIRWPWIIVSVAVCALDVVATVIFANDSFYTRTLNDMLDYIGATGSGTGSIQLDTSYVAWIMVILYSRFAFFFLFNVLLIVLVILDRGGHIKSDVVTVENASFSQPLPALVTQVTTQDAEVQSSPINTHSQVTLQDGTDCNSVTVSEQLATETMQQNQRSMVVNSSALSNITEASRSTRETEDGSTRENESPKIPRAGFNRAFRSWKKLLFAKETPTPRRFSVTESLDLSPEKSPRTHHVNDKKRTVNFPENLLSLPQRLENMIAEQQRRLDTAVVDTAGRASPPRATQSLPQLHSNETTQTAMPIFNKERRGTAAELQGQLPWAYIPASAHRMRDQLPPDEDLPPVPLPDYTAIPTFRKASVHRAASSVSSLTQKRNYFISQSSKTPLTQSDVLY</sequence>
<organism evidence="3 4">
    <name type="scientific">Brenthis ino</name>
    <name type="common">lesser marbled fritillary</name>
    <dbReference type="NCBI Taxonomy" id="405034"/>
    <lineage>
        <taxon>Eukaryota</taxon>
        <taxon>Metazoa</taxon>
        <taxon>Ecdysozoa</taxon>
        <taxon>Arthropoda</taxon>
        <taxon>Hexapoda</taxon>
        <taxon>Insecta</taxon>
        <taxon>Pterygota</taxon>
        <taxon>Neoptera</taxon>
        <taxon>Endopterygota</taxon>
        <taxon>Lepidoptera</taxon>
        <taxon>Glossata</taxon>
        <taxon>Ditrysia</taxon>
        <taxon>Papilionoidea</taxon>
        <taxon>Nymphalidae</taxon>
        <taxon>Heliconiinae</taxon>
        <taxon>Argynnini</taxon>
        <taxon>Brenthis</taxon>
    </lineage>
</organism>
<evidence type="ECO:0000256" key="1">
    <source>
        <dbReference type="SAM" id="MobiDB-lite"/>
    </source>
</evidence>
<feature type="compositionally biased region" description="Basic and acidic residues" evidence="1">
    <location>
        <begin position="351"/>
        <end position="362"/>
    </location>
</feature>
<feature type="transmembrane region" description="Helical" evidence="2">
    <location>
        <begin position="125"/>
        <end position="146"/>
    </location>
</feature>
<evidence type="ECO:0000313" key="4">
    <source>
        <dbReference type="Proteomes" id="UP000838878"/>
    </source>
</evidence>
<evidence type="ECO:0000313" key="3">
    <source>
        <dbReference type="EMBL" id="CAH0716158.1"/>
    </source>
</evidence>
<evidence type="ECO:0000256" key="2">
    <source>
        <dbReference type="SAM" id="Phobius"/>
    </source>
</evidence>